<evidence type="ECO:0000313" key="2">
    <source>
        <dbReference type="EMBL" id="ADI15700.1"/>
    </source>
</evidence>
<dbReference type="AlphaFoldDB" id="D7CUB5"/>
<dbReference type="eggNOG" id="COG3631">
    <property type="taxonomic scope" value="Bacteria"/>
</dbReference>
<keyword evidence="3" id="KW-1185">Reference proteome</keyword>
<proteinExistence type="predicted"/>
<protein>
    <recommendedName>
        <fullName evidence="1">SnoaL-like domain-containing protein</fullName>
    </recommendedName>
</protein>
<dbReference type="HOGENOM" id="CLU_1905433_0_0_0"/>
<dbReference type="STRING" id="649638.Trad_2594"/>
<accession>D7CUB5</accession>
<dbReference type="RefSeq" id="WP_013179061.1">
    <property type="nucleotide sequence ID" value="NC_014221.1"/>
</dbReference>
<name>D7CUB5_TRURR</name>
<feature type="domain" description="SnoaL-like" evidence="1">
    <location>
        <begin position="10"/>
        <end position="113"/>
    </location>
</feature>
<evidence type="ECO:0000259" key="1">
    <source>
        <dbReference type="Pfam" id="PF12680"/>
    </source>
</evidence>
<dbReference type="Gene3D" id="3.10.450.50">
    <property type="match status" value="1"/>
</dbReference>
<evidence type="ECO:0000313" key="3">
    <source>
        <dbReference type="Proteomes" id="UP000000379"/>
    </source>
</evidence>
<dbReference type="KEGG" id="tra:Trad_2594"/>
<dbReference type="Pfam" id="PF12680">
    <property type="entry name" value="SnoaL_2"/>
    <property type="match status" value="1"/>
</dbReference>
<dbReference type="InterPro" id="IPR037401">
    <property type="entry name" value="SnoaL-like"/>
</dbReference>
<dbReference type="OrthoDB" id="582835at2"/>
<dbReference type="InterPro" id="IPR032710">
    <property type="entry name" value="NTF2-like_dom_sf"/>
</dbReference>
<sequence>MDPVDPVAVVKAATAALNAGDVEGALALYDDAVLQRAPDAAGGLGFKVRRGKAALRRTLEADSRARVRFRHLRYVASGDVVATEGVNSGLFDGVWVAQPVAAFYEVRDGKITSVTVYYDRLALQRALGH</sequence>
<dbReference type="SUPFAM" id="SSF54427">
    <property type="entry name" value="NTF2-like"/>
    <property type="match status" value="1"/>
</dbReference>
<gene>
    <name evidence="2" type="ordered locus">Trad_2594</name>
</gene>
<dbReference type="EMBL" id="CP002049">
    <property type="protein sequence ID" value="ADI15700.1"/>
    <property type="molecule type" value="Genomic_DNA"/>
</dbReference>
<reference evidence="2 3" key="2">
    <citation type="journal article" date="2011" name="Stand. Genomic Sci.">
        <title>Complete genome sequence of Truepera radiovictrix type strain (RQ-24).</title>
        <authorList>
            <person name="Ivanova N."/>
            <person name="Rohde C."/>
            <person name="Munk C."/>
            <person name="Nolan M."/>
            <person name="Lucas S."/>
            <person name="Del Rio T.G."/>
            <person name="Tice H."/>
            <person name="Deshpande S."/>
            <person name="Cheng J.F."/>
            <person name="Tapia R."/>
            <person name="Han C."/>
            <person name="Goodwin L."/>
            <person name="Pitluck S."/>
            <person name="Liolios K."/>
            <person name="Mavromatis K."/>
            <person name="Mikhailova N."/>
            <person name="Pati A."/>
            <person name="Chen A."/>
            <person name="Palaniappan K."/>
            <person name="Land M."/>
            <person name="Hauser L."/>
            <person name="Chang Y.J."/>
            <person name="Jeffries C.D."/>
            <person name="Brambilla E."/>
            <person name="Rohde M."/>
            <person name="Goker M."/>
            <person name="Tindall B.J."/>
            <person name="Woyke T."/>
            <person name="Bristow J."/>
            <person name="Eisen J.A."/>
            <person name="Markowitz V."/>
            <person name="Hugenholtz P."/>
            <person name="Kyrpides N.C."/>
            <person name="Klenk H.P."/>
            <person name="Lapidus A."/>
        </authorList>
    </citation>
    <scope>NUCLEOTIDE SEQUENCE [LARGE SCALE GENOMIC DNA]</scope>
    <source>
        <strain evidence="3">DSM 17093 / CIP 108686 / LMG 22925 / RQ-24</strain>
    </source>
</reference>
<dbReference type="Proteomes" id="UP000000379">
    <property type="component" value="Chromosome"/>
</dbReference>
<organism evidence="2 3">
    <name type="scientific">Truepera radiovictrix (strain DSM 17093 / CIP 108686 / LMG 22925 / RQ-24)</name>
    <dbReference type="NCBI Taxonomy" id="649638"/>
    <lineage>
        <taxon>Bacteria</taxon>
        <taxon>Thermotogati</taxon>
        <taxon>Deinococcota</taxon>
        <taxon>Deinococci</taxon>
        <taxon>Trueperales</taxon>
        <taxon>Trueperaceae</taxon>
        <taxon>Truepera</taxon>
    </lineage>
</organism>
<reference evidence="3" key="1">
    <citation type="submission" date="2010-05" db="EMBL/GenBank/DDBJ databases">
        <title>The complete genome of Truepera radiovictris DSM 17093.</title>
        <authorList>
            <consortium name="US DOE Joint Genome Institute (JGI-PGF)"/>
            <person name="Lucas S."/>
            <person name="Copeland A."/>
            <person name="Lapidus A."/>
            <person name="Glavina del Rio T."/>
            <person name="Dalin E."/>
            <person name="Tice H."/>
            <person name="Bruce D."/>
            <person name="Goodwin L."/>
            <person name="Pitluck S."/>
            <person name="Kyrpides N."/>
            <person name="Mavromatis K."/>
            <person name="Ovchinnikova G."/>
            <person name="Munk A.C."/>
            <person name="Detter J.C."/>
            <person name="Han C."/>
            <person name="Tapia R."/>
            <person name="Land M."/>
            <person name="Hauser L."/>
            <person name="Markowitz V."/>
            <person name="Cheng J.-F."/>
            <person name="Hugenholtz P."/>
            <person name="Woyke T."/>
            <person name="Wu D."/>
            <person name="Tindall B."/>
            <person name="Pomrenke H.G."/>
            <person name="Brambilla E."/>
            <person name="Klenk H.-P."/>
            <person name="Eisen J.A."/>
        </authorList>
    </citation>
    <scope>NUCLEOTIDE SEQUENCE [LARGE SCALE GENOMIC DNA]</scope>
    <source>
        <strain evidence="3">DSM 17093 / CIP 108686 / LMG 22925 / RQ-24</strain>
    </source>
</reference>